<feature type="region of interest" description="Disordered" evidence="1">
    <location>
        <begin position="103"/>
        <end position="133"/>
    </location>
</feature>
<dbReference type="EnsemblMetazoa" id="CLYHEMT021059.1">
    <property type="protein sequence ID" value="CLYHEMP021059.1"/>
    <property type="gene ID" value="CLYHEMG021059"/>
</dbReference>
<dbReference type="GeneID" id="136808516"/>
<evidence type="ECO:0000256" key="1">
    <source>
        <dbReference type="SAM" id="MobiDB-lite"/>
    </source>
</evidence>
<dbReference type="RefSeq" id="XP_066921143.1">
    <property type="nucleotide sequence ID" value="XM_067065042.1"/>
</dbReference>
<dbReference type="SUPFAM" id="SSF101908">
    <property type="entry name" value="Putative isomerase YbhE"/>
    <property type="match status" value="1"/>
</dbReference>
<protein>
    <submittedName>
        <fullName evidence="2">Uncharacterized protein</fullName>
    </submittedName>
</protein>
<dbReference type="AlphaFoldDB" id="A0A7M5XCH1"/>
<keyword evidence="3" id="KW-1185">Reference proteome</keyword>
<evidence type="ECO:0000313" key="2">
    <source>
        <dbReference type="EnsemblMetazoa" id="CLYHEMP021059.1"/>
    </source>
</evidence>
<feature type="compositionally biased region" description="Acidic residues" evidence="1">
    <location>
        <begin position="123"/>
        <end position="133"/>
    </location>
</feature>
<accession>A0A7M5XCH1</accession>
<dbReference type="OrthoDB" id="6038562at2759"/>
<evidence type="ECO:0000313" key="3">
    <source>
        <dbReference type="Proteomes" id="UP000594262"/>
    </source>
</evidence>
<proteinExistence type="predicted"/>
<name>A0A7M5XCH1_9CNID</name>
<reference evidence="2" key="1">
    <citation type="submission" date="2021-01" db="UniProtKB">
        <authorList>
            <consortium name="EnsemblMetazoa"/>
        </authorList>
    </citation>
    <scope>IDENTIFICATION</scope>
</reference>
<dbReference type="Proteomes" id="UP000594262">
    <property type="component" value="Unplaced"/>
</dbReference>
<organism evidence="2 3">
    <name type="scientific">Clytia hemisphaerica</name>
    <dbReference type="NCBI Taxonomy" id="252671"/>
    <lineage>
        <taxon>Eukaryota</taxon>
        <taxon>Metazoa</taxon>
        <taxon>Cnidaria</taxon>
        <taxon>Hydrozoa</taxon>
        <taxon>Hydroidolina</taxon>
        <taxon>Leptothecata</taxon>
        <taxon>Obeliida</taxon>
        <taxon>Clytiidae</taxon>
        <taxon>Clytia</taxon>
    </lineage>
</organism>
<sequence length="476" mass="54299">MHRADKKRVTFKRRGETVGSLPESIIDDQWSTRCTTSDWDYLFPNGSIGYSCSFCPTNPNIFNVCFGQAGNAQIHDEELVNQPIVKNIGIAFSVFYKYSGEDDDNNGDNVESGEINGGGNPNDSDDGDNESDGSDELINSSWYFTYSSLPPPTFSKCGKYFTTILNNGSNGVRVLKILDGENLEDDKLVDLVAIACKGGNEIVTGRCKMFAIHDNYAATVVDIDSSHNYMITIWRFGYNSKNEPHIRFYWSKKIRELFTLDNNYVESFFINHEFTASGKYITFLLANGFYFTLDIEAKDCIYSGHLPTILDNPNAVQNITNITHYVFTNQMHFIFGFLNECLSINPASNNIESLIKLPKDQIITHVRFSNTKELLSLCTGPEGNVFIYTFTNKHQFDQLYKINNFGSTSVARYCDFSWTSEELIVSYQNGDYRVWQFPRRLKLKEIARIQILKLVADSDIEQLLLPKSLKEYLFFR</sequence>